<reference evidence="4" key="2">
    <citation type="submission" date="2022-03" db="EMBL/GenBank/DDBJ databases">
        <title>Draft title - Genomic analysis of global carrot germplasm unveils the trajectory of domestication and the origin of high carotenoid orange carrot.</title>
        <authorList>
            <person name="Iorizzo M."/>
            <person name="Ellison S."/>
            <person name="Senalik D."/>
            <person name="Macko-Podgorni A."/>
            <person name="Grzebelus D."/>
            <person name="Bostan H."/>
            <person name="Rolling W."/>
            <person name="Curaba J."/>
            <person name="Simon P."/>
        </authorList>
    </citation>
    <scope>NUCLEOTIDE SEQUENCE</scope>
    <source>
        <tissue evidence="4">Leaf</tissue>
    </source>
</reference>
<gene>
    <name evidence="4" type="ORF">DCAR_0624284</name>
</gene>
<evidence type="ECO:0000256" key="3">
    <source>
        <dbReference type="ARBA" id="ARBA00023315"/>
    </source>
</evidence>
<dbReference type="EMBL" id="CP093348">
    <property type="protein sequence ID" value="WOH04872.1"/>
    <property type="molecule type" value="Genomic_DNA"/>
</dbReference>
<protein>
    <recommendedName>
        <fullName evidence="6">Transferase, Chloramphenicol acetyltransferase-like domain protein</fullName>
    </recommendedName>
</protein>
<comment type="similarity">
    <text evidence="1">Belongs to the plant acyltransferase family.</text>
</comment>
<keyword evidence="3" id="KW-0012">Acyltransferase</keyword>
<name>A0AAF0XD21_DAUCS</name>
<keyword evidence="5" id="KW-1185">Reference proteome</keyword>
<evidence type="ECO:0000256" key="1">
    <source>
        <dbReference type="ARBA" id="ARBA00009861"/>
    </source>
</evidence>
<evidence type="ECO:0000313" key="5">
    <source>
        <dbReference type="Proteomes" id="UP000077755"/>
    </source>
</evidence>
<dbReference type="PANTHER" id="PTHR31623:SF118">
    <property type="entry name" value="BAHD ACYLTRANSFERASE"/>
    <property type="match status" value="1"/>
</dbReference>
<dbReference type="PANTHER" id="PTHR31623">
    <property type="entry name" value="F21J9.9"/>
    <property type="match status" value="1"/>
</dbReference>
<evidence type="ECO:0008006" key="6">
    <source>
        <dbReference type="Google" id="ProtNLM"/>
    </source>
</evidence>
<evidence type="ECO:0000313" key="4">
    <source>
        <dbReference type="EMBL" id="WOH04872.1"/>
    </source>
</evidence>
<evidence type="ECO:0000256" key="2">
    <source>
        <dbReference type="ARBA" id="ARBA00022679"/>
    </source>
</evidence>
<sequence length="438" mass="48604">MRGLTRRHFHVISKSKTNIKPVSPTPLKLKPYILPLHDLGVAGPYTPIIFFYSNPQALANKAPIQNQLKNSLSSTLSKYYPLAGKLSSSGSRVEYNEQGIDFFDAHVACKLSEVLEKTPTRDEEDGYGHLCPPGTIWGNLSSSRNLMAVQLNYFSCGGIAIAVSLSHSIGDALTFLSFLSYWANLCRDPDNEEKLVLLSPTFLQSAASCDDDFYSIEFPIPEKFWITTEIVFPNSKIAKLKAEVERQDRRDGLNQNYTRNELVTAFLYRCAVGAATASNSGAYTKSVLMHTVNMRPLLDPPLPKTSVGNLIAMNHVPTTTMNETGLNTLIAQMKKGKMQLRGRKSLVGTEYLALLDKYAKTNHKLYLMSSICNFPLYNEMDFGWGKPVKAAFVDTPMSNFAIMMDTPSGDGINAIVGLEEQDMKNFLADKDLLAYASF</sequence>
<accession>A0AAF0XD21</accession>
<dbReference type="InterPro" id="IPR023213">
    <property type="entry name" value="CAT-like_dom_sf"/>
</dbReference>
<keyword evidence="2" id="KW-0808">Transferase</keyword>
<reference evidence="4" key="1">
    <citation type="journal article" date="2016" name="Nat. Genet.">
        <title>A high-quality carrot genome assembly provides new insights into carotenoid accumulation and asterid genome evolution.</title>
        <authorList>
            <person name="Iorizzo M."/>
            <person name="Ellison S."/>
            <person name="Senalik D."/>
            <person name="Zeng P."/>
            <person name="Satapoomin P."/>
            <person name="Huang J."/>
            <person name="Bowman M."/>
            <person name="Iovene M."/>
            <person name="Sanseverino W."/>
            <person name="Cavagnaro P."/>
            <person name="Yildiz M."/>
            <person name="Macko-Podgorni A."/>
            <person name="Moranska E."/>
            <person name="Grzebelus E."/>
            <person name="Grzebelus D."/>
            <person name="Ashrafi H."/>
            <person name="Zheng Z."/>
            <person name="Cheng S."/>
            <person name="Spooner D."/>
            <person name="Van Deynze A."/>
            <person name="Simon P."/>
        </authorList>
    </citation>
    <scope>NUCLEOTIDE SEQUENCE</scope>
    <source>
        <tissue evidence="4">Leaf</tissue>
    </source>
</reference>
<dbReference type="Gene3D" id="3.30.559.10">
    <property type="entry name" value="Chloramphenicol acetyltransferase-like domain"/>
    <property type="match status" value="2"/>
</dbReference>
<dbReference type="Proteomes" id="UP000077755">
    <property type="component" value="Chromosome 6"/>
</dbReference>
<organism evidence="4 5">
    <name type="scientific">Daucus carota subsp. sativus</name>
    <name type="common">Carrot</name>
    <dbReference type="NCBI Taxonomy" id="79200"/>
    <lineage>
        <taxon>Eukaryota</taxon>
        <taxon>Viridiplantae</taxon>
        <taxon>Streptophyta</taxon>
        <taxon>Embryophyta</taxon>
        <taxon>Tracheophyta</taxon>
        <taxon>Spermatophyta</taxon>
        <taxon>Magnoliopsida</taxon>
        <taxon>eudicotyledons</taxon>
        <taxon>Gunneridae</taxon>
        <taxon>Pentapetalae</taxon>
        <taxon>asterids</taxon>
        <taxon>campanulids</taxon>
        <taxon>Apiales</taxon>
        <taxon>Apiaceae</taxon>
        <taxon>Apioideae</taxon>
        <taxon>Scandiceae</taxon>
        <taxon>Daucinae</taxon>
        <taxon>Daucus</taxon>
        <taxon>Daucus sect. Daucus</taxon>
    </lineage>
</organism>
<dbReference type="AlphaFoldDB" id="A0AAF0XD21"/>
<proteinExistence type="inferred from homology"/>
<dbReference type="Pfam" id="PF02458">
    <property type="entry name" value="Transferase"/>
    <property type="match status" value="1"/>
</dbReference>
<dbReference type="GO" id="GO:0016746">
    <property type="term" value="F:acyltransferase activity"/>
    <property type="evidence" value="ECO:0007669"/>
    <property type="project" value="UniProtKB-KW"/>
</dbReference>